<organism evidence="1 2">
    <name type="scientific">Knipowitschia caucasica</name>
    <name type="common">Caucasian dwarf goby</name>
    <name type="synonym">Pomatoschistus caucasicus</name>
    <dbReference type="NCBI Taxonomy" id="637954"/>
    <lineage>
        <taxon>Eukaryota</taxon>
        <taxon>Metazoa</taxon>
        <taxon>Chordata</taxon>
        <taxon>Craniata</taxon>
        <taxon>Vertebrata</taxon>
        <taxon>Euteleostomi</taxon>
        <taxon>Actinopterygii</taxon>
        <taxon>Neopterygii</taxon>
        <taxon>Teleostei</taxon>
        <taxon>Neoteleostei</taxon>
        <taxon>Acanthomorphata</taxon>
        <taxon>Gobiaria</taxon>
        <taxon>Gobiiformes</taxon>
        <taxon>Gobioidei</taxon>
        <taxon>Gobiidae</taxon>
        <taxon>Gobiinae</taxon>
        <taxon>Knipowitschia</taxon>
    </lineage>
</organism>
<evidence type="ECO:0000313" key="1">
    <source>
        <dbReference type="EMBL" id="CAL1608897.1"/>
    </source>
</evidence>
<dbReference type="Proteomes" id="UP001497482">
    <property type="component" value="Chromosome 6"/>
</dbReference>
<gene>
    <name evidence="1" type="ORF">KC01_LOCUS35742</name>
</gene>
<reference evidence="1 2" key="1">
    <citation type="submission" date="2024-04" db="EMBL/GenBank/DDBJ databases">
        <authorList>
            <person name="Waldvogel A.-M."/>
            <person name="Schoenle A."/>
        </authorList>
    </citation>
    <scope>NUCLEOTIDE SEQUENCE [LARGE SCALE GENOMIC DNA]</scope>
</reference>
<accession>A0AAV2M6B4</accession>
<dbReference type="EMBL" id="OZ035828">
    <property type="protein sequence ID" value="CAL1608897.1"/>
    <property type="molecule type" value="Genomic_DNA"/>
</dbReference>
<protein>
    <submittedName>
        <fullName evidence="1">Uncharacterized protein</fullName>
    </submittedName>
</protein>
<sequence length="121" mass="12807">MRFHNRIATVPSSSPKHHPALYISLPPCRSHSSGLIRPGQWSHRAGTLSCTVRVRGWDSGGLSGRATELQLSRLHCRGPRGGDQTSQVTGTSRLLGGTVPSKTVFGATVMLAGYLGPGDSC</sequence>
<proteinExistence type="predicted"/>
<dbReference type="AlphaFoldDB" id="A0AAV2M6B4"/>
<evidence type="ECO:0000313" key="2">
    <source>
        <dbReference type="Proteomes" id="UP001497482"/>
    </source>
</evidence>
<keyword evidence="2" id="KW-1185">Reference proteome</keyword>
<name>A0AAV2M6B4_KNICA</name>